<protein>
    <submittedName>
        <fullName evidence="1">Uncharacterized protein</fullName>
    </submittedName>
</protein>
<name>A0A0E9SDQ5_ANGAN</name>
<evidence type="ECO:0000313" key="1">
    <source>
        <dbReference type="EMBL" id="JAH38653.1"/>
    </source>
</evidence>
<reference evidence="1" key="2">
    <citation type="journal article" date="2015" name="Fish Shellfish Immunol.">
        <title>Early steps in the European eel (Anguilla anguilla)-Vibrio vulnificus interaction in the gills: Role of the RtxA13 toxin.</title>
        <authorList>
            <person name="Callol A."/>
            <person name="Pajuelo D."/>
            <person name="Ebbesson L."/>
            <person name="Teles M."/>
            <person name="MacKenzie S."/>
            <person name="Amaro C."/>
        </authorList>
    </citation>
    <scope>NUCLEOTIDE SEQUENCE</scope>
</reference>
<sequence length="45" mass="5178">MHRTGIQDKQAEKSSELYKLGVPVCNRFSQRCILLETRVTLARNS</sequence>
<dbReference type="EMBL" id="GBXM01069924">
    <property type="protein sequence ID" value="JAH38653.1"/>
    <property type="molecule type" value="Transcribed_RNA"/>
</dbReference>
<dbReference type="AlphaFoldDB" id="A0A0E9SDQ5"/>
<accession>A0A0E9SDQ5</accession>
<organism evidence="1">
    <name type="scientific">Anguilla anguilla</name>
    <name type="common">European freshwater eel</name>
    <name type="synonym">Muraena anguilla</name>
    <dbReference type="NCBI Taxonomy" id="7936"/>
    <lineage>
        <taxon>Eukaryota</taxon>
        <taxon>Metazoa</taxon>
        <taxon>Chordata</taxon>
        <taxon>Craniata</taxon>
        <taxon>Vertebrata</taxon>
        <taxon>Euteleostomi</taxon>
        <taxon>Actinopterygii</taxon>
        <taxon>Neopterygii</taxon>
        <taxon>Teleostei</taxon>
        <taxon>Anguilliformes</taxon>
        <taxon>Anguillidae</taxon>
        <taxon>Anguilla</taxon>
    </lineage>
</organism>
<proteinExistence type="predicted"/>
<reference evidence="1" key="1">
    <citation type="submission" date="2014-11" db="EMBL/GenBank/DDBJ databases">
        <authorList>
            <person name="Amaro Gonzalez C."/>
        </authorList>
    </citation>
    <scope>NUCLEOTIDE SEQUENCE</scope>
</reference>